<evidence type="ECO:0000313" key="16">
    <source>
        <dbReference type="Proteomes" id="UP000799750"/>
    </source>
</evidence>
<dbReference type="EMBL" id="MU004191">
    <property type="protein sequence ID" value="KAF2494036.1"/>
    <property type="molecule type" value="Genomic_DNA"/>
</dbReference>
<dbReference type="AlphaFoldDB" id="A0A6A6QPI3"/>
<accession>A0A6A6QPI3</accession>
<dbReference type="GO" id="GO:0003919">
    <property type="term" value="F:FMN adenylyltransferase activity"/>
    <property type="evidence" value="ECO:0007669"/>
    <property type="project" value="UniProtKB-EC"/>
</dbReference>
<dbReference type="GO" id="GO:0016787">
    <property type="term" value="F:hydrolase activity"/>
    <property type="evidence" value="ECO:0007669"/>
    <property type="project" value="UniProtKB-KW"/>
</dbReference>
<dbReference type="PANTHER" id="PTHR23293">
    <property type="entry name" value="FAD SYNTHETASE-RELATED FMN ADENYLYLTRANSFERASE"/>
    <property type="match status" value="1"/>
</dbReference>
<dbReference type="SUPFAM" id="SSF52402">
    <property type="entry name" value="Adenine nucleotide alpha hydrolases-like"/>
    <property type="match status" value="1"/>
</dbReference>
<evidence type="ECO:0000256" key="3">
    <source>
        <dbReference type="ARBA" id="ARBA00022630"/>
    </source>
</evidence>
<name>A0A6A6QPI3_9PEZI</name>
<evidence type="ECO:0000256" key="10">
    <source>
        <dbReference type="ARBA" id="ARBA00031145"/>
    </source>
</evidence>
<feature type="domain" description="Phosphoadenosine phosphosulphate reductase" evidence="14">
    <location>
        <begin position="157"/>
        <end position="245"/>
    </location>
</feature>
<dbReference type="FunFam" id="3.40.50.620:FF:000187">
    <property type="entry name" value="Probable FAD synthetase"/>
    <property type="match status" value="1"/>
</dbReference>
<dbReference type="Proteomes" id="UP000799750">
    <property type="component" value="Unassembled WGS sequence"/>
</dbReference>
<keyword evidence="16" id="KW-1185">Reference proteome</keyword>
<evidence type="ECO:0000256" key="6">
    <source>
        <dbReference type="ARBA" id="ARBA00022695"/>
    </source>
</evidence>
<comment type="pathway">
    <text evidence="1">Cofactor biosynthesis; FAD biosynthesis; FAD from FMN: step 1/1.</text>
</comment>
<dbReference type="OrthoDB" id="270728at2759"/>
<keyword evidence="4" id="KW-0288">FMN</keyword>
<keyword evidence="6" id="KW-0548">Nucleotidyltransferase</keyword>
<reference evidence="15" key="1">
    <citation type="journal article" date="2020" name="Stud. Mycol.">
        <title>101 Dothideomycetes genomes: a test case for predicting lifestyles and emergence of pathogens.</title>
        <authorList>
            <person name="Haridas S."/>
            <person name="Albert R."/>
            <person name="Binder M."/>
            <person name="Bloem J."/>
            <person name="Labutti K."/>
            <person name="Salamov A."/>
            <person name="Andreopoulos B."/>
            <person name="Baker S."/>
            <person name="Barry K."/>
            <person name="Bills G."/>
            <person name="Bluhm B."/>
            <person name="Cannon C."/>
            <person name="Castanera R."/>
            <person name="Culley D."/>
            <person name="Daum C."/>
            <person name="Ezra D."/>
            <person name="Gonzalez J."/>
            <person name="Henrissat B."/>
            <person name="Kuo A."/>
            <person name="Liang C."/>
            <person name="Lipzen A."/>
            <person name="Lutzoni F."/>
            <person name="Magnuson J."/>
            <person name="Mondo S."/>
            <person name="Nolan M."/>
            <person name="Ohm R."/>
            <person name="Pangilinan J."/>
            <person name="Park H.-J."/>
            <person name="Ramirez L."/>
            <person name="Alfaro M."/>
            <person name="Sun H."/>
            <person name="Tritt A."/>
            <person name="Yoshinaga Y."/>
            <person name="Zwiers L.-H."/>
            <person name="Turgeon B."/>
            <person name="Goodwin S."/>
            <person name="Spatafora J."/>
            <person name="Crous P."/>
            <person name="Grigoriev I."/>
        </authorList>
    </citation>
    <scope>NUCLEOTIDE SEQUENCE</scope>
    <source>
        <strain evidence="15">CBS 269.34</strain>
    </source>
</reference>
<evidence type="ECO:0000256" key="13">
    <source>
        <dbReference type="SAM" id="MobiDB-lite"/>
    </source>
</evidence>
<gene>
    <name evidence="15" type="ORF">BU16DRAFT_512287</name>
</gene>
<sequence>MPAPLLGESESCNAAPQPVSPLVADTPPPLPDVCAKIYNRINAFLDEKTDSQRLKNLQEQTRISLDVISQALDRYSLSELSLSYNGGKDCLVLLILYLYGLHAKGLTRPTPNNVHSSHHEPIQCVYIQSQHPFQEVEDFVASSASIYSLSLDHYAKPMKAAFADYLHDKPSVKAIFVGTRRTDPHGAALTHFDPTDHGWPKFMRIHPVIDWHYVEIWTFIRHLQIPYCVLYDHGYTSLGGTTDTLPNPALLRDPTLAQNGDRNGAGTLKYRPAYELVEDEEERLGRDR</sequence>
<evidence type="ECO:0000313" key="15">
    <source>
        <dbReference type="EMBL" id="KAF2494036.1"/>
    </source>
</evidence>
<dbReference type="PANTHER" id="PTHR23293:SF9">
    <property type="entry name" value="FAD SYNTHASE"/>
    <property type="match status" value="1"/>
</dbReference>
<evidence type="ECO:0000256" key="7">
    <source>
        <dbReference type="ARBA" id="ARBA00022741"/>
    </source>
</evidence>
<dbReference type="CDD" id="cd23948">
    <property type="entry name" value="FAD_synthase"/>
    <property type="match status" value="1"/>
</dbReference>
<keyword evidence="9" id="KW-0067">ATP-binding</keyword>
<evidence type="ECO:0000256" key="5">
    <source>
        <dbReference type="ARBA" id="ARBA00022679"/>
    </source>
</evidence>
<dbReference type="InterPro" id="IPR014729">
    <property type="entry name" value="Rossmann-like_a/b/a_fold"/>
</dbReference>
<evidence type="ECO:0000256" key="9">
    <source>
        <dbReference type="ARBA" id="ARBA00022840"/>
    </source>
</evidence>
<keyword evidence="3" id="KW-0285">Flavoprotein</keyword>
<keyword evidence="8" id="KW-0274">FAD</keyword>
<feature type="region of interest" description="Disordered" evidence="13">
    <location>
        <begin position="1"/>
        <end position="20"/>
    </location>
</feature>
<evidence type="ECO:0000256" key="12">
    <source>
        <dbReference type="ARBA" id="ARBA00049494"/>
    </source>
</evidence>
<organism evidence="15 16">
    <name type="scientific">Lophium mytilinum</name>
    <dbReference type="NCBI Taxonomy" id="390894"/>
    <lineage>
        <taxon>Eukaryota</taxon>
        <taxon>Fungi</taxon>
        <taxon>Dikarya</taxon>
        <taxon>Ascomycota</taxon>
        <taxon>Pezizomycotina</taxon>
        <taxon>Dothideomycetes</taxon>
        <taxon>Pleosporomycetidae</taxon>
        <taxon>Mytilinidiales</taxon>
        <taxon>Mytilinidiaceae</taxon>
        <taxon>Lophium</taxon>
    </lineage>
</organism>
<evidence type="ECO:0000256" key="2">
    <source>
        <dbReference type="ARBA" id="ARBA00012393"/>
    </source>
</evidence>
<evidence type="ECO:0000256" key="11">
    <source>
        <dbReference type="ARBA" id="ARBA00031871"/>
    </source>
</evidence>
<evidence type="ECO:0000256" key="4">
    <source>
        <dbReference type="ARBA" id="ARBA00022643"/>
    </source>
</evidence>
<protein>
    <recommendedName>
        <fullName evidence="2">FAD synthase</fullName>
        <ecNumber evidence="2">2.7.7.2</ecNumber>
    </recommendedName>
    <alternativeName>
        <fullName evidence="10">FAD pyrophosphorylase</fullName>
    </alternativeName>
    <alternativeName>
        <fullName evidence="11">FMN adenylyltransferase</fullName>
    </alternativeName>
</protein>
<keyword evidence="15" id="KW-0378">Hydrolase</keyword>
<keyword evidence="5" id="KW-0808">Transferase</keyword>
<comment type="catalytic activity">
    <reaction evidence="12">
        <text>FMN + ATP + H(+) = FAD + diphosphate</text>
        <dbReference type="Rhea" id="RHEA:17237"/>
        <dbReference type="ChEBI" id="CHEBI:15378"/>
        <dbReference type="ChEBI" id="CHEBI:30616"/>
        <dbReference type="ChEBI" id="CHEBI:33019"/>
        <dbReference type="ChEBI" id="CHEBI:57692"/>
        <dbReference type="ChEBI" id="CHEBI:58210"/>
        <dbReference type="EC" id="2.7.7.2"/>
    </reaction>
</comment>
<dbReference type="InterPro" id="IPR002500">
    <property type="entry name" value="PAPS_reduct_dom"/>
</dbReference>
<evidence type="ECO:0000256" key="1">
    <source>
        <dbReference type="ARBA" id="ARBA00004726"/>
    </source>
</evidence>
<dbReference type="GO" id="GO:0005524">
    <property type="term" value="F:ATP binding"/>
    <property type="evidence" value="ECO:0007669"/>
    <property type="project" value="UniProtKB-KW"/>
</dbReference>
<dbReference type="EC" id="2.7.7.2" evidence="2"/>
<dbReference type="Pfam" id="PF01507">
    <property type="entry name" value="PAPS_reduct"/>
    <property type="match status" value="1"/>
</dbReference>
<evidence type="ECO:0000256" key="8">
    <source>
        <dbReference type="ARBA" id="ARBA00022827"/>
    </source>
</evidence>
<dbReference type="GO" id="GO:0006747">
    <property type="term" value="P:FAD biosynthetic process"/>
    <property type="evidence" value="ECO:0007669"/>
    <property type="project" value="TreeGrafter"/>
</dbReference>
<evidence type="ECO:0000259" key="14">
    <source>
        <dbReference type="Pfam" id="PF01507"/>
    </source>
</evidence>
<dbReference type="Gene3D" id="3.40.50.620">
    <property type="entry name" value="HUPs"/>
    <property type="match status" value="1"/>
</dbReference>
<proteinExistence type="predicted"/>
<keyword evidence="7" id="KW-0547">Nucleotide-binding</keyword>